<dbReference type="EMBL" id="JAJSOF020000019">
    <property type="protein sequence ID" value="KAJ4438678.1"/>
    <property type="molecule type" value="Genomic_DNA"/>
</dbReference>
<dbReference type="InterPro" id="IPR036691">
    <property type="entry name" value="Endo/exonu/phosph_ase_sf"/>
</dbReference>
<evidence type="ECO:0000313" key="2">
    <source>
        <dbReference type="EMBL" id="KAJ4438678.1"/>
    </source>
</evidence>
<name>A0ABQ8SY30_PERAM</name>
<evidence type="ECO:0000259" key="1">
    <source>
        <dbReference type="Pfam" id="PF14529"/>
    </source>
</evidence>
<reference evidence="2 3" key="1">
    <citation type="journal article" date="2022" name="Allergy">
        <title>Genome assembly and annotation of Periplaneta americana reveal a comprehensive cockroach allergen profile.</title>
        <authorList>
            <person name="Wang L."/>
            <person name="Xiong Q."/>
            <person name="Saelim N."/>
            <person name="Wang L."/>
            <person name="Nong W."/>
            <person name="Wan A.T."/>
            <person name="Shi M."/>
            <person name="Liu X."/>
            <person name="Cao Q."/>
            <person name="Hui J.H.L."/>
            <person name="Sookrung N."/>
            <person name="Leung T.F."/>
            <person name="Tungtrongchitr A."/>
            <person name="Tsui S.K.W."/>
        </authorList>
    </citation>
    <scope>NUCLEOTIDE SEQUENCE [LARGE SCALE GENOMIC DNA]</scope>
    <source>
        <strain evidence="2">PWHHKU_190912</strain>
    </source>
</reference>
<sequence length="384" mass="44577">MKFRFILGGDFNSKHPRWGSNVTNPRGIMLYDQIFKLNLEIAYPFEPTHYPDSGHMPDLLDFFIGKQIQHFCNVPRVIHELSSDHLPVLLTLSAAIPNSCNKYTLIRHPFNWNEYVSCLDISTNLKIPLKNKRDIDMAINTLTNNIKTAANTASSNSSNFNRIRRKTVFPPHILQLQYVERSARALWQRTKYPPHKQNYNKATQELKLALKELYSEATDIQLKSLDSKDGSLWRKTRQITKETEKIPPLKYDNQWLTSPNDKTEIFSKILEDQFKPNDNEDNITTLEVNNTLDQPLQLSPICKLFTPAEVRNTINRLPAKKAPGHDYITQPLLLQLPRRTIVLFTQIYNAMIRLSYFPSTWKHANIVMIPKPNKFVLIHLTTDL</sequence>
<accession>A0ABQ8SY30</accession>
<feature type="domain" description="Endonuclease/exonuclease/phosphatase" evidence="1">
    <location>
        <begin position="4"/>
        <end position="88"/>
    </location>
</feature>
<protein>
    <recommendedName>
        <fullName evidence="1">Endonuclease/exonuclease/phosphatase domain-containing protein</fullName>
    </recommendedName>
</protein>
<dbReference type="SUPFAM" id="SSF56219">
    <property type="entry name" value="DNase I-like"/>
    <property type="match status" value="1"/>
</dbReference>
<gene>
    <name evidence="2" type="ORF">ANN_14625</name>
</gene>
<dbReference type="PANTHER" id="PTHR33273">
    <property type="entry name" value="DOMAIN-CONTAINING PROTEIN, PUTATIVE-RELATED"/>
    <property type="match status" value="1"/>
</dbReference>
<dbReference type="Gene3D" id="3.60.10.10">
    <property type="entry name" value="Endonuclease/exonuclease/phosphatase"/>
    <property type="match status" value="1"/>
</dbReference>
<keyword evidence="3" id="KW-1185">Reference proteome</keyword>
<dbReference type="Pfam" id="PF14529">
    <property type="entry name" value="Exo_endo_phos_2"/>
    <property type="match status" value="1"/>
</dbReference>
<dbReference type="PANTHER" id="PTHR33273:SF4">
    <property type="entry name" value="ENDONUCLEASE_EXONUCLEASE_PHOSPHATASE DOMAIN-CONTAINING PROTEIN"/>
    <property type="match status" value="1"/>
</dbReference>
<dbReference type="Proteomes" id="UP001148838">
    <property type="component" value="Unassembled WGS sequence"/>
</dbReference>
<evidence type="ECO:0000313" key="3">
    <source>
        <dbReference type="Proteomes" id="UP001148838"/>
    </source>
</evidence>
<proteinExistence type="predicted"/>
<dbReference type="InterPro" id="IPR005135">
    <property type="entry name" value="Endo/exonuclease/phosphatase"/>
</dbReference>
<organism evidence="2 3">
    <name type="scientific">Periplaneta americana</name>
    <name type="common">American cockroach</name>
    <name type="synonym">Blatta americana</name>
    <dbReference type="NCBI Taxonomy" id="6978"/>
    <lineage>
        <taxon>Eukaryota</taxon>
        <taxon>Metazoa</taxon>
        <taxon>Ecdysozoa</taxon>
        <taxon>Arthropoda</taxon>
        <taxon>Hexapoda</taxon>
        <taxon>Insecta</taxon>
        <taxon>Pterygota</taxon>
        <taxon>Neoptera</taxon>
        <taxon>Polyneoptera</taxon>
        <taxon>Dictyoptera</taxon>
        <taxon>Blattodea</taxon>
        <taxon>Blattoidea</taxon>
        <taxon>Blattidae</taxon>
        <taxon>Blattinae</taxon>
        <taxon>Periplaneta</taxon>
    </lineage>
</organism>
<comment type="caution">
    <text evidence="2">The sequence shown here is derived from an EMBL/GenBank/DDBJ whole genome shotgun (WGS) entry which is preliminary data.</text>
</comment>